<reference evidence="5" key="1">
    <citation type="submission" date="2025-08" db="UniProtKB">
        <authorList>
            <consortium name="Ensembl"/>
        </authorList>
    </citation>
    <scope>IDENTIFICATION</scope>
</reference>
<reference evidence="5" key="2">
    <citation type="submission" date="2025-09" db="UniProtKB">
        <authorList>
            <consortium name="Ensembl"/>
        </authorList>
    </citation>
    <scope>IDENTIFICATION</scope>
</reference>
<keyword evidence="3" id="KW-0472">Membrane</keyword>
<evidence type="ECO:0000259" key="4">
    <source>
        <dbReference type="PROSITE" id="PS50050"/>
    </source>
</evidence>
<keyword evidence="3" id="KW-0812">Transmembrane</keyword>
<keyword evidence="1" id="KW-1015">Disulfide bond</keyword>
<dbReference type="PROSITE" id="PS00652">
    <property type="entry name" value="TNFR_NGFR_1"/>
    <property type="match status" value="1"/>
</dbReference>
<evidence type="ECO:0000256" key="2">
    <source>
        <dbReference type="SAM" id="MobiDB-lite"/>
    </source>
</evidence>
<feature type="disulfide bond" evidence="1">
    <location>
        <begin position="113"/>
        <end position="126"/>
    </location>
</feature>
<evidence type="ECO:0000256" key="1">
    <source>
        <dbReference type="PROSITE-ProRule" id="PRU00206"/>
    </source>
</evidence>
<proteinExistence type="predicted"/>
<evidence type="ECO:0000256" key="3">
    <source>
        <dbReference type="SAM" id="Phobius"/>
    </source>
</evidence>
<sequence length="313" mass="34516">MSGGYSFLPKAKEHFSARLLRVRTTTQKTEEMLAAFRGPSRILLVFSLVLNSTLGTDTGCDDWILNGNDDVCCKKCKPGNRRVENCGRDPQKLCTPCGNGTYINDDKPSCLRCTQCIGNQFVRELCTSSKDTVCGCKKGYRCGNEKCSFCVDECKVGEEPTEERSCRKCPEGKFNDKIHSACKELRKSCPDGQTLVKGNVTSDSTCTYLEEPIILPTGTENKNGQTNWLPVFIAAGMAGLAVLFIIGSVVAYVKGQNKTEKKPKTDTPDKDHSDVSRIMIVEQEDCSFRHPEQEQGSSSESINTQDSESKLIV</sequence>
<keyword evidence="3" id="KW-1133">Transmembrane helix</keyword>
<protein>
    <submittedName>
        <fullName evidence="5">Tumor necrosis factor receptor superfamily, member 9a</fullName>
    </submittedName>
</protein>
<comment type="caution">
    <text evidence="1">Lacks conserved residue(s) required for the propagation of feature annotation.</text>
</comment>
<feature type="compositionally biased region" description="Basic and acidic residues" evidence="2">
    <location>
        <begin position="257"/>
        <end position="275"/>
    </location>
</feature>
<dbReference type="CDD" id="cd13424">
    <property type="entry name" value="TNFRSF9_teleost"/>
    <property type="match status" value="1"/>
</dbReference>
<dbReference type="Proteomes" id="UP001108240">
    <property type="component" value="Unplaced"/>
</dbReference>
<dbReference type="Gene3D" id="2.10.50.10">
    <property type="entry name" value="Tumor Necrosis Factor Receptor, subunit A, domain 2"/>
    <property type="match status" value="2"/>
</dbReference>
<dbReference type="PANTHER" id="PTHR47139:SF4">
    <property type="entry name" value="TUMOR NECROSIS FACTOR RECEPTOR SUPERFAMILY MEMBER 9 ISOFORM X1-RELATED"/>
    <property type="match status" value="1"/>
</dbReference>
<dbReference type="PANTHER" id="PTHR47139">
    <property type="entry name" value="TUMOR NECROSIS FACTOR RECEPTOR SUPERFAMILY MEMBER 9"/>
    <property type="match status" value="1"/>
</dbReference>
<dbReference type="PROSITE" id="PS50050">
    <property type="entry name" value="TNFR_NGFR_2"/>
    <property type="match status" value="1"/>
</dbReference>
<evidence type="ECO:0000313" key="6">
    <source>
        <dbReference type="Proteomes" id="UP001108240"/>
    </source>
</evidence>
<dbReference type="SMART" id="SM00208">
    <property type="entry name" value="TNFR"/>
    <property type="match status" value="3"/>
</dbReference>
<keyword evidence="6" id="KW-1185">Reference proteome</keyword>
<feature type="domain" description="TNFR-Cys" evidence="4">
    <location>
        <begin position="96"/>
        <end position="134"/>
    </location>
</feature>
<dbReference type="GO" id="GO:0042127">
    <property type="term" value="P:regulation of cell population proliferation"/>
    <property type="evidence" value="ECO:0007669"/>
    <property type="project" value="TreeGrafter"/>
</dbReference>
<feature type="compositionally biased region" description="Polar residues" evidence="2">
    <location>
        <begin position="294"/>
        <end position="306"/>
    </location>
</feature>
<dbReference type="AlphaFoldDB" id="A0A9J7Y737"/>
<name>A0A9J7Y737_CYPCA</name>
<evidence type="ECO:0000313" key="5">
    <source>
        <dbReference type="Ensembl" id="ENSCCRP00000115912.1"/>
    </source>
</evidence>
<feature type="transmembrane region" description="Helical" evidence="3">
    <location>
        <begin position="228"/>
        <end position="253"/>
    </location>
</feature>
<dbReference type="InterPro" id="IPR001368">
    <property type="entry name" value="TNFR/NGFR_Cys_rich_reg"/>
</dbReference>
<feature type="region of interest" description="Disordered" evidence="2">
    <location>
        <begin position="256"/>
        <end position="313"/>
    </location>
</feature>
<dbReference type="GeneTree" id="ENSGT00940000166327"/>
<dbReference type="InterPro" id="IPR034057">
    <property type="entry name" value="TNFRSF9_N_teleost"/>
</dbReference>
<feature type="disulfide bond" evidence="1">
    <location>
        <begin position="116"/>
        <end position="134"/>
    </location>
</feature>
<dbReference type="SUPFAM" id="SSF57586">
    <property type="entry name" value="TNF receptor-like"/>
    <property type="match status" value="2"/>
</dbReference>
<dbReference type="OMA" id="ANRFITH"/>
<dbReference type="Ensembl" id="ENSCCRT00000141422.1">
    <property type="protein sequence ID" value="ENSCCRP00000115912.1"/>
    <property type="gene ID" value="ENSCCRG00000077883.1"/>
</dbReference>
<feature type="repeat" description="TNFR-Cys" evidence="1">
    <location>
        <begin position="96"/>
        <end position="134"/>
    </location>
</feature>
<dbReference type="GO" id="GO:0038023">
    <property type="term" value="F:signaling receptor activity"/>
    <property type="evidence" value="ECO:0007669"/>
    <property type="project" value="TreeGrafter"/>
</dbReference>
<accession>A0A9J7Y737</accession>
<dbReference type="Pfam" id="PF00020">
    <property type="entry name" value="TNFR_c6"/>
    <property type="match status" value="1"/>
</dbReference>
<organism evidence="5 6">
    <name type="scientific">Cyprinus carpio carpio</name>
    <dbReference type="NCBI Taxonomy" id="630221"/>
    <lineage>
        <taxon>Eukaryota</taxon>
        <taxon>Metazoa</taxon>
        <taxon>Chordata</taxon>
        <taxon>Craniata</taxon>
        <taxon>Vertebrata</taxon>
        <taxon>Euteleostomi</taxon>
        <taxon>Actinopterygii</taxon>
        <taxon>Neopterygii</taxon>
        <taxon>Teleostei</taxon>
        <taxon>Ostariophysi</taxon>
        <taxon>Cypriniformes</taxon>
        <taxon>Cyprinidae</taxon>
        <taxon>Cyprininae</taxon>
        <taxon>Cyprinus</taxon>
    </lineage>
</organism>